<dbReference type="SUPFAM" id="SSF109910">
    <property type="entry name" value="YgfY-like"/>
    <property type="match status" value="1"/>
</dbReference>
<reference evidence="6 7" key="1">
    <citation type="journal article" date="2019" name="Antonie Van Leeuwenhoek">
        <title>Description of 'Ca. Methylobacter oryzae' KRF1, a novel species from the environmentally important Methylobacter clade 2.</title>
        <authorList>
            <person name="Khatri K."/>
            <person name="Mohite J.A."/>
            <person name="Pandit P.S."/>
            <person name="Bahulikar R."/>
            <person name="Rahalkar M.C."/>
        </authorList>
    </citation>
    <scope>NUCLEOTIDE SEQUENCE [LARGE SCALE GENOMIC DNA]</scope>
    <source>
        <strain evidence="6 7">KRF1</strain>
    </source>
</reference>
<dbReference type="EMBL" id="RYFG02000022">
    <property type="protein sequence ID" value="TRX01145.1"/>
    <property type="molecule type" value="Genomic_DNA"/>
</dbReference>
<evidence type="ECO:0000313" key="6">
    <source>
        <dbReference type="EMBL" id="TRX01145.1"/>
    </source>
</evidence>
<keyword evidence="4" id="KW-0963">Cytoplasm</keyword>
<dbReference type="Gene3D" id="1.10.150.250">
    <property type="entry name" value="Flavinator of succinate dehydrogenase"/>
    <property type="match status" value="1"/>
</dbReference>
<dbReference type="RefSeq" id="WP_127030656.1">
    <property type="nucleotide sequence ID" value="NZ_RYFG02000022.1"/>
</dbReference>
<evidence type="ECO:0000313" key="7">
    <source>
        <dbReference type="Proteomes" id="UP000733744"/>
    </source>
</evidence>
<dbReference type="Pfam" id="PF03937">
    <property type="entry name" value="Sdh5"/>
    <property type="match status" value="1"/>
</dbReference>
<evidence type="ECO:0000256" key="1">
    <source>
        <dbReference type="ARBA" id="ARBA00004496"/>
    </source>
</evidence>
<name>A0ABY3CE45_9GAMM</name>
<keyword evidence="5" id="KW-0143">Chaperone</keyword>
<proteinExistence type="inferred from homology"/>
<dbReference type="Proteomes" id="UP000733744">
    <property type="component" value="Unassembled WGS sequence"/>
</dbReference>
<dbReference type="InterPro" id="IPR050531">
    <property type="entry name" value="SdhE_FAD_assembly_factor"/>
</dbReference>
<dbReference type="PANTHER" id="PTHR39585">
    <property type="entry name" value="FAD ASSEMBLY FACTOR SDHE"/>
    <property type="match status" value="1"/>
</dbReference>
<accession>A0ABY3CE45</accession>
<comment type="caution">
    <text evidence="6">The sequence shown here is derived from an EMBL/GenBank/DDBJ whole genome shotgun (WGS) entry which is preliminary data.</text>
</comment>
<evidence type="ECO:0000256" key="2">
    <source>
        <dbReference type="ARBA" id="ARBA00008571"/>
    </source>
</evidence>
<dbReference type="PANTHER" id="PTHR39585:SF1">
    <property type="entry name" value="FAD ASSEMBLY FACTOR SDHE"/>
    <property type="match status" value="1"/>
</dbReference>
<organism evidence="6 7">
    <name type="scientific">Candidatus Methylobacter oryzae</name>
    <dbReference type="NCBI Taxonomy" id="2497749"/>
    <lineage>
        <taxon>Bacteria</taxon>
        <taxon>Pseudomonadati</taxon>
        <taxon>Pseudomonadota</taxon>
        <taxon>Gammaproteobacteria</taxon>
        <taxon>Methylococcales</taxon>
        <taxon>Methylococcaceae</taxon>
        <taxon>Methylobacter</taxon>
    </lineage>
</organism>
<evidence type="ECO:0000256" key="5">
    <source>
        <dbReference type="ARBA" id="ARBA00023186"/>
    </source>
</evidence>
<dbReference type="InterPro" id="IPR005631">
    <property type="entry name" value="SDH"/>
</dbReference>
<keyword evidence="7" id="KW-1185">Reference proteome</keyword>
<evidence type="ECO:0000256" key="3">
    <source>
        <dbReference type="ARBA" id="ARBA00019418"/>
    </source>
</evidence>
<dbReference type="InterPro" id="IPR036714">
    <property type="entry name" value="SDH_sf"/>
</dbReference>
<sequence>MNELARLKWQCRRGTKELDFLLNRYLEMEYSKADGSERALFEALLGIEDDELAGVLLGDRDAGEMGFLVEKIRFS</sequence>
<evidence type="ECO:0000256" key="4">
    <source>
        <dbReference type="ARBA" id="ARBA00022490"/>
    </source>
</evidence>
<comment type="similarity">
    <text evidence="2">Belongs to the SdhE FAD assembly factor family.</text>
</comment>
<protein>
    <recommendedName>
        <fullName evidence="3">FAD assembly factor SdhE</fullName>
    </recommendedName>
</protein>
<comment type="subcellular location">
    <subcellularLocation>
        <location evidence="1">Cytoplasm</location>
    </subcellularLocation>
</comment>
<gene>
    <name evidence="6" type="ORF">EKO24_004250</name>
</gene>